<organism evidence="6 7">
    <name type="scientific">Amycolatopsis echigonensis</name>
    <dbReference type="NCBI Taxonomy" id="2576905"/>
    <lineage>
        <taxon>Bacteria</taxon>
        <taxon>Bacillati</taxon>
        <taxon>Actinomycetota</taxon>
        <taxon>Actinomycetes</taxon>
        <taxon>Pseudonocardiales</taxon>
        <taxon>Pseudonocardiaceae</taxon>
        <taxon>Amycolatopsis</taxon>
    </lineage>
</organism>
<dbReference type="PROSITE" id="PS00622">
    <property type="entry name" value="HTH_LUXR_1"/>
    <property type="match status" value="1"/>
</dbReference>
<dbReference type="InterPro" id="IPR000792">
    <property type="entry name" value="Tscrpt_reg_LuxR_C"/>
</dbReference>
<dbReference type="EMBL" id="JACJHR010000072">
    <property type="protein sequence ID" value="MBB2504436.1"/>
    <property type="molecule type" value="Genomic_DNA"/>
</dbReference>
<dbReference type="GO" id="GO:0006355">
    <property type="term" value="P:regulation of DNA-templated transcription"/>
    <property type="evidence" value="ECO:0007669"/>
    <property type="project" value="InterPro"/>
</dbReference>
<feature type="domain" description="HTH luxR-type" evidence="5">
    <location>
        <begin position="839"/>
        <end position="904"/>
    </location>
</feature>
<dbReference type="CDD" id="cd06170">
    <property type="entry name" value="LuxR_C_like"/>
    <property type="match status" value="1"/>
</dbReference>
<dbReference type="PANTHER" id="PTHR44688:SF16">
    <property type="entry name" value="DNA-BINDING TRANSCRIPTIONAL ACTIVATOR DEVR_DOSR"/>
    <property type="match status" value="1"/>
</dbReference>
<dbReference type="Pfam" id="PF13191">
    <property type="entry name" value="AAA_16"/>
    <property type="match status" value="1"/>
</dbReference>
<evidence type="ECO:0000256" key="1">
    <source>
        <dbReference type="ARBA" id="ARBA00023015"/>
    </source>
</evidence>
<evidence type="ECO:0000313" key="6">
    <source>
        <dbReference type="EMBL" id="MBB2504436.1"/>
    </source>
</evidence>
<dbReference type="Gene3D" id="3.40.50.300">
    <property type="entry name" value="P-loop containing nucleotide triphosphate hydrolases"/>
    <property type="match status" value="1"/>
</dbReference>
<accession>A0A8E2B7Y8</accession>
<dbReference type="InterPro" id="IPR011990">
    <property type="entry name" value="TPR-like_helical_dom_sf"/>
</dbReference>
<sequence length="907" mass="96423">MVVTERKFRRGIADPAGRDDPERGSAVTGEWPLVGRTDALRRLRETLTGPGDRGVVLAGSLGVGKSRLAAEGLHLAARAGLPTARASATRSSSGIPFGALAPLLPSIRQAEAGAVDDRADLLRRCTAALVERGEGRRLVLLVDDAHLLDDMSATLIHQLADTRAVQILATVRSCEQAPDPVVALWKDGLAERVEVEGLGPDAVAEVLSWVLGGPVDDAAIADLARRSEGNMLFLRELVMGALAEGVLCNDGGVWRFVGEQRPTDRLVELIEARLAGLAPDERALMETVSFGEPLGPAELAALGDLSVAETLERSGLLVSRLDGRRVSVALAHPLYGEVLRARMPVLRARSIARSLAEAVEATGARRREDVLRVATWRLVGGGARPELMLEAATVARWRYDFPLAERLARAALDAGGGFDAELLVAQLACLQGRFAEAAPRLAALAEMSGDAEQRARVALTRLDNRVIYDGTINEGLKIAEAEEAALRGTPRHDQIAARRVALLLATEGPGSAAAAAEPLLRNATGQAPVWACMPGSYSLTRTGRIEAALEAADRGRAAQLALTEPMDWYPWMHLFYRGEALAQSGRFAEAEALAAEQYQAGLADRSVEAQAMFSWQLAKTVADRGQVARAVRRAQTAIAIYRQLGRPQFVEFCLIYLALAHAIGRQPAEAAAALTARDELGITCSYFMGVDLQLARGWTEIASGNFRRAQALFGEAADEGERIGDLVGAAAALHGMARIGHAKEIAGRLGDVAAGIEGPLPAARAAHARALADGDPEALERVSRTFEDMDADLLGAEAAADAAVAWQRKGERRCAAAAERRSAWLAARCEGADTPALQGAQLRVALTSAEWETAQLASAGRSNKEIAEHLVVSVRTVENRLQHVYGKLGVSGRAELADALKTIHPAG</sequence>
<dbReference type="InterPro" id="IPR016032">
    <property type="entry name" value="Sig_transdc_resp-reg_C-effctor"/>
</dbReference>
<dbReference type="SMART" id="SM00421">
    <property type="entry name" value="HTH_LUXR"/>
    <property type="match status" value="1"/>
</dbReference>
<protein>
    <submittedName>
        <fullName evidence="6">AAA family ATPase</fullName>
    </submittedName>
</protein>
<dbReference type="Gene3D" id="1.10.10.10">
    <property type="entry name" value="Winged helix-like DNA-binding domain superfamily/Winged helix DNA-binding domain"/>
    <property type="match status" value="1"/>
</dbReference>
<dbReference type="InterPro" id="IPR041664">
    <property type="entry name" value="AAA_16"/>
</dbReference>
<keyword evidence="1" id="KW-0805">Transcription regulation</keyword>
<comment type="caution">
    <text evidence="6">The sequence shown here is derived from an EMBL/GenBank/DDBJ whole genome shotgun (WGS) entry which is preliminary data.</text>
</comment>
<evidence type="ECO:0000256" key="2">
    <source>
        <dbReference type="ARBA" id="ARBA00023125"/>
    </source>
</evidence>
<evidence type="ECO:0000256" key="4">
    <source>
        <dbReference type="SAM" id="MobiDB-lite"/>
    </source>
</evidence>
<dbReference type="PANTHER" id="PTHR44688">
    <property type="entry name" value="DNA-BINDING TRANSCRIPTIONAL ACTIVATOR DEVR_DOSR"/>
    <property type="match status" value="1"/>
</dbReference>
<reference evidence="6 7" key="1">
    <citation type="submission" date="2020-08" db="EMBL/GenBank/DDBJ databases">
        <title>Amycolatopsis echigonensis JCM 21831.</title>
        <authorList>
            <person name="Tedsree N."/>
            <person name="Kuncharoen N."/>
            <person name="Likhitwitayawuid K."/>
            <person name="Tanasupawat S."/>
        </authorList>
    </citation>
    <scope>NUCLEOTIDE SEQUENCE [LARGE SCALE GENOMIC DNA]</scope>
    <source>
        <strain evidence="6 7">JCM 21831</strain>
    </source>
</reference>
<dbReference type="AlphaFoldDB" id="A0A8E2B7Y8"/>
<evidence type="ECO:0000259" key="5">
    <source>
        <dbReference type="PROSITE" id="PS50043"/>
    </source>
</evidence>
<dbReference type="SUPFAM" id="SSF48452">
    <property type="entry name" value="TPR-like"/>
    <property type="match status" value="1"/>
</dbReference>
<evidence type="ECO:0000256" key="3">
    <source>
        <dbReference type="ARBA" id="ARBA00023163"/>
    </source>
</evidence>
<keyword evidence="3" id="KW-0804">Transcription</keyword>
<dbReference type="InterPro" id="IPR036388">
    <property type="entry name" value="WH-like_DNA-bd_sf"/>
</dbReference>
<dbReference type="Proteomes" id="UP000550260">
    <property type="component" value="Unassembled WGS sequence"/>
</dbReference>
<evidence type="ECO:0000313" key="7">
    <source>
        <dbReference type="Proteomes" id="UP000550260"/>
    </source>
</evidence>
<dbReference type="GO" id="GO:0003677">
    <property type="term" value="F:DNA binding"/>
    <property type="evidence" value="ECO:0007669"/>
    <property type="project" value="UniProtKB-KW"/>
</dbReference>
<dbReference type="InterPro" id="IPR027417">
    <property type="entry name" value="P-loop_NTPase"/>
</dbReference>
<gene>
    <name evidence="6" type="ORF">H5411_35495</name>
</gene>
<proteinExistence type="predicted"/>
<dbReference type="Pfam" id="PF00196">
    <property type="entry name" value="GerE"/>
    <property type="match status" value="1"/>
</dbReference>
<feature type="region of interest" description="Disordered" evidence="4">
    <location>
        <begin position="1"/>
        <end position="27"/>
    </location>
</feature>
<dbReference type="SUPFAM" id="SSF52540">
    <property type="entry name" value="P-loop containing nucleoside triphosphate hydrolases"/>
    <property type="match status" value="1"/>
</dbReference>
<dbReference type="RefSeq" id="WP_183126348.1">
    <property type="nucleotide sequence ID" value="NZ_JACJHR010000072.1"/>
</dbReference>
<dbReference type="PRINTS" id="PR00038">
    <property type="entry name" value="HTHLUXR"/>
</dbReference>
<dbReference type="PROSITE" id="PS50043">
    <property type="entry name" value="HTH_LUXR_2"/>
    <property type="match status" value="1"/>
</dbReference>
<keyword evidence="2" id="KW-0238">DNA-binding</keyword>
<name>A0A8E2B7Y8_9PSEU</name>
<dbReference type="SUPFAM" id="SSF46894">
    <property type="entry name" value="C-terminal effector domain of the bipartite response regulators"/>
    <property type="match status" value="1"/>
</dbReference>